<organism evidence="1 2">
    <name type="scientific">Planococcus shenhongbingii</name>
    <dbReference type="NCBI Taxonomy" id="3058398"/>
    <lineage>
        <taxon>Bacteria</taxon>
        <taxon>Bacillati</taxon>
        <taxon>Bacillota</taxon>
        <taxon>Bacilli</taxon>
        <taxon>Bacillales</taxon>
        <taxon>Caryophanaceae</taxon>
        <taxon>Planococcus</taxon>
    </lineage>
</organism>
<proteinExistence type="predicted"/>
<dbReference type="EMBL" id="JAUJWU010000002">
    <property type="protein sequence ID" value="MDN7245583.1"/>
    <property type="molecule type" value="Genomic_DNA"/>
</dbReference>
<reference evidence="1 2" key="1">
    <citation type="submission" date="2023-07" db="EMBL/GenBank/DDBJ databases">
        <title>Novel species in genus Planococcus.</title>
        <authorList>
            <person name="Ning S."/>
        </authorList>
    </citation>
    <scope>NUCLEOTIDE SEQUENCE [LARGE SCALE GENOMIC DNA]</scope>
    <source>
        <strain evidence="1 2">N017</strain>
    </source>
</reference>
<comment type="caution">
    <text evidence="1">The sequence shown here is derived from an EMBL/GenBank/DDBJ whole genome shotgun (WGS) entry which is preliminary data.</text>
</comment>
<accession>A0ABT8NCK5</accession>
<dbReference type="Proteomes" id="UP001172142">
    <property type="component" value="Unassembled WGS sequence"/>
</dbReference>
<name>A0ABT8NCK5_9BACL</name>
<sequence length="174" mass="20394">MKSIRVTKYDPKNRDANGHYILVDEWTSISDVGRSYEGQVFTMEQYRTIEEKYIQAVEVLIRKTGTTHLKLLSLENHSNETDLDLAEGKIIPRRLAKEVVRMILREKVWGKLIVKNQFEIHFGYDYYMYFAGESLTDDIIEELRTIDGLYVKRCNLLTLINEGKVPSSKQRMLL</sequence>
<protein>
    <submittedName>
        <fullName evidence="1">Uncharacterized protein</fullName>
    </submittedName>
</protein>
<evidence type="ECO:0000313" key="2">
    <source>
        <dbReference type="Proteomes" id="UP001172142"/>
    </source>
</evidence>
<gene>
    <name evidence="1" type="ORF">QWY13_08720</name>
</gene>
<dbReference type="RefSeq" id="WP_301856221.1">
    <property type="nucleotide sequence ID" value="NZ_JAUJWU010000002.1"/>
</dbReference>
<keyword evidence="2" id="KW-1185">Reference proteome</keyword>
<evidence type="ECO:0000313" key="1">
    <source>
        <dbReference type="EMBL" id="MDN7245583.1"/>
    </source>
</evidence>